<comment type="caution">
    <text evidence="14">The sequence shown here is derived from an EMBL/GenBank/DDBJ whole genome shotgun (WGS) entry which is preliminary data.</text>
</comment>
<keyword evidence="10" id="KW-0539">Nucleus</keyword>
<dbReference type="InterPro" id="IPR056751">
    <property type="entry name" value="PAS_13"/>
</dbReference>
<organism evidence="14 15">
    <name type="scientific">Pichia kluyveri</name>
    <name type="common">Yeast</name>
    <dbReference type="NCBI Taxonomy" id="36015"/>
    <lineage>
        <taxon>Eukaryota</taxon>
        <taxon>Fungi</taxon>
        <taxon>Dikarya</taxon>
        <taxon>Ascomycota</taxon>
        <taxon>Saccharomycotina</taxon>
        <taxon>Pichiomycetes</taxon>
        <taxon>Pichiales</taxon>
        <taxon>Pichiaceae</taxon>
        <taxon>Pichia</taxon>
    </lineage>
</organism>
<dbReference type="GO" id="GO:0009267">
    <property type="term" value="P:cellular response to starvation"/>
    <property type="evidence" value="ECO:0007669"/>
    <property type="project" value="TreeGrafter"/>
</dbReference>
<dbReference type="AlphaFoldDB" id="A0AAV5RB98"/>
<dbReference type="PANTHER" id="PTHR47659:SF1">
    <property type="entry name" value="TRANSCRIPTION ACTIVATOR OF GLUCONEOGENESIS ERT1"/>
    <property type="match status" value="1"/>
</dbReference>
<dbReference type="Proteomes" id="UP001378960">
    <property type="component" value="Unassembled WGS sequence"/>
</dbReference>
<dbReference type="PANTHER" id="PTHR47659">
    <property type="entry name" value="ZN(II)2CYS6 TRANSCRIPTION FACTOR (EUROFUNG)-RELATED"/>
    <property type="match status" value="1"/>
</dbReference>
<evidence type="ECO:0000256" key="7">
    <source>
        <dbReference type="ARBA" id="ARBA00023125"/>
    </source>
</evidence>
<dbReference type="Pfam" id="PF00172">
    <property type="entry name" value="Zn_clus"/>
    <property type="match status" value="1"/>
</dbReference>
<gene>
    <name evidence="14" type="ORF">DAPK24_054320</name>
</gene>
<name>A0AAV5RB98_PICKL</name>
<keyword evidence="15" id="KW-1185">Reference proteome</keyword>
<dbReference type="InterPro" id="IPR000014">
    <property type="entry name" value="PAS"/>
</dbReference>
<dbReference type="InterPro" id="IPR050335">
    <property type="entry name" value="ERT1_acuK_gluconeogen_tf"/>
</dbReference>
<dbReference type="GO" id="GO:0006094">
    <property type="term" value="P:gluconeogenesis"/>
    <property type="evidence" value="ECO:0007669"/>
    <property type="project" value="UniProtKB-KW"/>
</dbReference>
<sequence>MARRVPAKKVSRACIHCRNGHLTCDDSRPCKRCIKRGLESTCIDAPRKTKKYLFDDMNSVNMTTNANSSSTTTTIDMNLGSILGPSSVGSNESGGGGGGGDMATGFVSSAADSEYSTLGTIIYENPSRRSPFTFPLQPIEMNKTVKHILYPLQPHCDLSTNQYFIGNISTIDGIKTYTFPEIVKQISIFKDTQPLKFNEINNKSLISFCIGTVEEENELNTPTDTKTGLLYHEPSEIYEKVKKPFTYVKPYHDLNVYLKSRFSKNDLVKMSKSIAEYRPSFIAGMIKLKEDDLIFAEQCFQRTLLEYDSYISISGTPTLVWRRTSQIAYVGDEFCILTGWNRDQLLSKSTFAVEIMDDKSCVEYFRLFSKIAFGDTNGDVMTDCTLLTPNGENIRTSSTWTLKRDVFGIPMMIIATFLPILT</sequence>
<evidence type="ECO:0000256" key="6">
    <source>
        <dbReference type="ARBA" id="ARBA00023015"/>
    </source>
</evidence>
<dbReference type="SUPFAM" id="SSF57701">
    <property type="entry name" value="Zn2/Cys6 DNA-binding domain"/>
    <property type="match status" value="1"/>
</dbReference>
<evidence type="ECO:0000313" key="15">
    <source>
        <dbReference type="Proteomes" id="UP001378960"/>
    </source>
</evidence>
<dbReference type="GO" id="GO:0005634">
    <property type="term" value="C:nucleus"/>
    <property type="evidence" value="ECO:0007669"/>
    <property type="project" value="UniProtKB-SubCell"/>
</dbReference>
<dbReference type="GO" id="GO:0000981">
    <property type="term" value="F:DNA-binding transcription factor activity, RNA polymerase II-specific"/>
    <property type="evidence" value="ECO:0007669"/>
    <property type="project" value="InterPro"/>
</dbReference>
<evidence type="ECO:0000256" key="1">
    <source>
        <dbReference type="ARBA" id="ARBA00004123"/>
    </source>
</evidence>
<evidence type="ECO:0000256" key="3">
    <source>
        <dbReference type="ARBA" id="ARBA00022432"/>
    </source>
</evidence>
<dbReference type="InterPro" id="IPR035965">
    <property type="entry name" value="PAS-like_dom_sf"/>
</dbReference>
<evidence type="ECO:0000259" key="13">
    <source>
        <dbReference type="PROSITE" id="PS50048"/>
    </source>
</evidence>
<evidence type="ECO:0000256" key="4">
    <source>
        <dbReference type="ARBA" id="ARBA00022723"/>
    </source>
</evidence>
<dbReference type="PROSITE" id="PS00463">
    <property type="entry name" value="ZN2_CY6_FUNGAL_1"/>
    <property type="match status" value="1"/>
</dbReference>
<dbReference type="SUPFAM" id="SSF55785">
    <property type="entry name" value="PYP-like sensor domain (PAS domain)"/>
    <property type="match status" value="1"/>
</dbReference>
<evidence type="ECO:0000256" key="12">
    <source>
        <dbReference type="ARBA" id="ARBA00040903"/>
    </source>
</evidence>
<dbReference type="GO" id="GO:0000977">
    <property type="term" value="F:RNA polymerase II transcription regulatory region sequence-specific DNA binding"/>
    <property type="evidence" value="ECO:0007669"/>
    <property type="project" value="TreeGrafter"/>
</dbReference>
<keyword evidence="8" id="KW-0010">Activator</keyword>
<evidence type="ECO:0000256" key="9">
    <source>
        <dbReference type="ARBA" id="ARBA00023163"/>
    </source>
</evidence>
<keyword evidence="9" id="KW-0804">Transcription</keyword>
<feature type="domain" description="Zn(2)-C6 fungal-type" evidence="13">
    <location>
        <begin position="13"/>
        <end position="42"/>
    </location>
</feature>
<accession>A0AAV5RB98</accession>
<dbReference type="GO" id="GO:0008270">
    <property type="term" value="F:zinc ion binding"/>
    <property type="evidence" value="ECO:0007669"/>
    <property type="project" value="InterPro"/>
</dbReference>
<evidence type="ECO:0000256" key="8">
    <source>
        <dbReference type="ARBA" id="ARBA00023159"/>
    </source>
</evidence>
<dbReference type="InterPro" id="IPR036864">
    <property type="entry name" value="Zn2-C6_fun-type_DNA-bd_sf"/>
</dbReference>
<dbReference type="Pfam" id="PF24990">
    <property type="entry name" value="PAS_13"/>
    <property type="match status" value="2"/>
</dbReference>
<dbReference type="PROSITE" id="PS50048">
    <property type="entry name" value="ZN2_CY6_FUNGAL_2"/>
    <property type="match status" value="1"/>
</dbReference>
<evidence type="ECO:0000256" key="11">
    <source>
        <dbReference type="ARBA" id="ARBA00037475"/>
    </source>
</evidence>
<keyword evidence="7" id="KW-0238">DNA-binding</keyword>
<comment type="function">
    <text evidence="11">Transcription factor which regulates nonfermentable carbon utilization. Activator of gluconeogenetic genes.</text>
</comment>
<dbReference type="CDD" id="cd00130">
    <property type="entry name" value="PAS"/>
    <property type="match status" value="1"/>
</dbReference>
<protein>
    <recommendedName>
        <fullName evidence="12">Transcription activator of gluconeogenesis ERT1</fullName>
    </recommendedName>
</protein>
<keyword evidence="6" id="KW-0805">Transcription regulation</keyword>
<keyword evidence="5" id="KW-0862">Zinc</keyword>
<evidence type="ECO:0000256" key="10">
    <source>
        <dbReference type="ARBA" id="ARBA00023242"/>
    </source>
</evidence>
<dbReference type="EMBL" id="BTGB01000009">
    <property type="protein sequence ID" value="GMM48834.1"/>
    <property type="molecule type" value="Genomic_DNA"/>
</dbReference>
<reference evidence="14 15" key="1">
    <citation type="journal article" date="2023" name="Elife">
        <title>Identification of key yeast species and microbe-microbe interactions impacting larval growth of Drosophila in the wild.</title>
        <authorList>
            <person name="Mure A."/>
            <person name="Sugiura Y."/>
            <person name="Maeda R."/>
            <person name="Honda K."/>
            <person name="Sakurai N."/>
            <person name="Takahashi Y."/>
            <person name="Watada M."/>
            <person name="Katoh T."/>
            <person name="Gotoh A."/>
            <person name="Gotoh Y."/>
            <person name="Taniguchi I."/>
            <person name="Nakamura K."/>
            <person name="Hayashi T."/>
            <person name="Katayama T."/>
            <person name="Uemura T."/>
            <person name="Hattori Y."/>
        </authorList>
    </citation>
    <scope>NUCLEOTIDE SEQUENCE [LARGE SCALE GENOMIC DNA]</scope>
    <source>
        <strain evidence="14 15">PK-24</strain>
    </source>
</reference>
<keyword evidence="3" id="KW-0312">Gluconeogenesis</keyword>
<dbReference type="InterPro" id="IPR001138">
    <property type="entry name" value="Zn2Cys6_DnaBD"/>
</dbReference>
<dbReference type="Gene3D" id="4.10.240.10">
    <property type="entry name" value="Zn(2)-C6 fungal-type DNA-binding domain"/>
    <property type="match status" value="1"/>
</dbReference>
<evidence type="ECO:0000256" key="5">
    <source>
        <dbReference type="ARBA" id="ARBA00022833"/>
    </source>
</evidence>
<dbReference type="SMART" id="SM00066">
    <property type="entry name" value="GAL4"/>
    <property type="match status" value="1"/>
</dbReference>
<comment type="subcellular location">
    <subcellularLocation>
        <location evidence="1">Nucleus</location>
    </subcellularLocation>
</comment>
<proteinExistence type="inferred from homology"/>
<evidence type="ECO:0000256" key="2">
    <source>
        <dbReference type="ARBA" id="ARBA00010855"/>
    </source>
</evidence>
<keyword evidence="4" id="KW-0479">Metal-binding</keyword>
<comment type="similarity">
    <text evidence="2">Belongs to the ERT1/acuK family.</text>
</comment>
<evidence type="ECO:0000313" key="14">
    <source>
        <dbReference type="EMBL" id="GMM48834.1"/>
    </source>
</evidence>
<dbReference type="CDD" id="cd00067">
    <property type="entry name" value="GAL4"/>
    <property type="match status" value="1"/>
</dbReference>